<feature type="active site" evidence="8">
    <location>
        <position position="795"/>
    </location>
</feature>
<dbReference type="CDD" id="cd07017">
    <property type="entry name" value="S14_ClpP_2"/>
    <property type="match status" value="1"/>
</dbReference>
<comment type="catalytic activity">
    <reaction evidence="6 8">
        <text>Hydrolysis of proteins to small peptides in the presence of ATP and magnesium. alpha-casein is the usual test substrate. In the absence of ATP, only oligopeptides shorter than five residues are hydrolyzed (such as succinyl-Leu-Tyr-|-NHMec, and Leu-Tyr-Leu-|-Tyr-Trp, in which cleavage of the -Tyr-|-Leu- and -Tyr-|-Trp bonds also occurs).</text>
        <dbReference type="EC" id="3.4.21.92"/>
    </reaction>
</comment>
<dbReference type="NCBIfam" id="NF009205">
    <property type="entry name" value="PRK12553.1"/>
    <property type="match status" value="1"/>
</dbReference>
<feature type="region of interest" description="Disordered" evidence="9">
    <location>
        <begin position="315"/>
        <end position="434"/>
    </location>
</feature>
<keyword evidence="4" id="KW-0378">Hydrolase</keyword>
<dbReference type="AlphaFoldDB" id="A0A498K5F8"/>
<dbReference type="InterPro" id="IPR023562">
    <property type="entry name" value="ClpP/TepA"/>
</dbReference>
<feature type="compositionally biased region" description="Basic residues" evidence="9">
    <location>
        <begin position="17"/>
        <end position="27"/>
    </location>
</feature>
<dbReference type="InterPro" id="IPR018215">
    <property type="entry name" value="ClpP_Ser_AS"/>
</dbReference>
<keyword evidence="3" id="KW-0645">Protease</keyword>
<dbReference type="CDD" id="cd23021">
    <property type="entry name" value="zf-HIT_IN80B"/>
    <property type="match status" value="1"/>
</dbReference>
<dbReference type="InterPro" id="IPR001907">
    <property type="entry name" value="ClpP"/>
</dbReference>
<dbReference type="Gene3D" id="3.90.226.10">
    <property type="entry name" value="2-enoyl-CoA Hydratase, Chain A, domain 1"/>
    <property type="match status" value="1"/>
</dbReference>
<dbReference type="GO" id="GO:0006338">
    <property type="term" value="P:chromatin remodeling"/>
    <property type="evidence" value="ECO:0007669"/>
    <property type="project" value="InterPro"/>
</dbReference>
<dbReference type="Pfam" id="PF04795">
    <property type="entry name" value="PAPA-1"/>
    <property type="match status" value="1"/>
</dbReference>
<feature type="active site" evidence="7">
    <location>
        <position position="770"/>
    </location>
</feature>
<dbReference type="Pfam" id="PF04438">
    <property type="entry name" value="zf-HIT"/>
    <property type="match status" value="1"/>
</dbReference>
<feature type="compositionally biased region" description="Basic and acidic residues" evidence="9">
    <location>
        <begin position="376"/>
        <end position="397"/>
    </location>
</feature>
<dbReference type="GO" id="GO:0004252">
    <property type="term" value="F:serine-type endopeptidase activity"/>
    <property type="evidence" value="ECO:0007669"/>
    <property type="project" value="UniProtKB-EC"/>
</dbReference>
<feature type="compositionally biased region" description="Basic and acidic residues" evidence="9">
    <location>
        <begin position="344"/>
        <end position="360"/>
    </location>
</feature>
<evidence type="ECO:0000256" key="1">
    <source>
        <dbReference type="ARBA" id="ARBA00007039"/>
    </source>
</evidence>
<evidence type="ECO:0000313" key="11">
    <source>
        <dbReference type="EMBL" id="RXI02537.1"/>
    </source>
</evidence>
<feature type="compositionally biased region" description="Polar residues" evidence="9">
    <location>
        <begin position="184"/>
        <end position="205"/>
    </location>
</feature>
<dbReference type="GO" id="GO:0004176">
    <property type="term" value="F:ATP-dependent peptidase activity"/>
    <property type="evidence" value="ECO:0007669"/>
    <property type="project" value="InterPro"/>
</dbReference>
<dbReference type="PROSITE" id="PS00382">
    <property type="entry name" value="CLP_PROTEASE_HIS"/>
    <property type="match status" value="1"/>
</dbReference>
<feature type="compositionally biased region" description="Basic and acidic residues" evidence="9">
    <location>
        <begin position="28"/>
        <end position="40"/>
    </location>
</feature>
<keyword evidence="12" id="KW-1185">Reference proteome</keyword>
<feature type="domain" description="INO80 complex subunit B-like conserved region" evidence="10">
    <location>
        <begin position="441"/>
        <end position="526"/>
    </location>
</feature>
<dbReference type="NCBIfam" id="NF001368">
    <property type="entry name" value="PRK00277.1"/>
    <property type="match status" value="1"/>
</dbReference>
<dbReference type="InterPro" id="IPR006880">
    <property type="entry name" value="INO80B_C"/>
</dbReference>
<evidence type="ECO:0000256" key="6">
    <source>
        <dbReference type="ARBA" id="ARBA00034021"/>
    </source>
</evidence>
<dbReference type="InterPro" id="IPR007529">
    <property type="entry name" value="Znf_HIT"/>
</dbReference>
<dbReference type="InterPro" id="IPR033135">
    <property type="entry name" value="ClpP_His_AS"/>
</dbReference>
<dbReference type="SUPFAM" id="SSF52096">
    <property type="entry name" value="ClpP/crotonase"/>
    <property type="match status" value="1"/>
</dbReference>
<feature type="compositionally biased region" description="Polar residues" evidence="9">
    <location>
        <begin position="333"/>
        <end position="342"/>
    </location>
</feature>
<feature type="compositionally biased region" description="Polar residues" evidence="9">
    <location>
        <begin position="400"/>
        <end position="411"/>
    </location>
</feature>
<evidence type="ECO:0000313" key="12">
    <source>
        <dbReference type="Proteomes" id="UP000290289"/>
    </source>
</evidence>
<evidence type="ECO:0000256" key="3">
    <source>
        <dbReference type="ARBA" id="ARBA00022670"/>
    </source>
</evidence>
<evidence type="ECO:0000256" key="2">
    <source>
        <dbReference type="ARBA" id="ARBA00013230"/>
    </source>
</evidence>
<feature type="compositionally biased region" description="Basic and acidic residues" evidence="9">
    <location>
        <begin position="267"/>
        <end position="278"/>
    </location>
</feature>
<feature type="compositionally biased region" description="Basic and acidic residues" evidence="9">
    <location>
        <begin position="107"/>
        <end position="119"/>
    </location>
</feature>
<dbReference type="Pfam" id="PF00574">
    <property type="entry name" value="CLP_protease"/>
    <property type="match status" value="1"/>
</dbReference>
<comment type="similarity">
    <text evidence="1">Belongs to the peptidase S14 family.</text>
</comment>
<dbReference type="PROSITE" id="PS00381">
    <property type="entry name" value="CLP_PROTEASE_SER"/>
    <property type="match status" value="1"/>
</dbReference>
<evidence type="ECO:0000256" key="7">
    <source>
        <dbReference type="PROSITE-ProRule" id="PRU10085"/>
    </source>
</evidence>
<dbReference type="SMART" id="SM01406">
    <property type="entry name" value="PAPA-1"/>
    <property type="match status" value="1"/>
</dbReference>
<protein>
    <recommendedName>
        <fullName evidence="2 8">Endopeptidase Clp</fullName>
        <ecNumber evidence="2 8">3.4.21.92</ecNumber>
    </recommendedName>
</protein>
<organism evidence="11 12">
    <name type="scientific">Malus domestica</name>
    <name type="common">Apple</name>
    <name type="synonym">Pyrus malus</name>
    <dbReference type="NCBI Taxonomy" id="3750"/>
    <lineage>
        <taxon>Eukaryota</taxon>
        <taxon>Viridiplantae</taxon>
        <taxon>Streptophyta</taxon>
        <taxon>Embryophyta</taxon>
        <taxon>Tracheophyta</taxon>
        <taxon>Spermatophyta</taxon>
        <taxon>Magnoliopsida</taxon>
        <taxon>eudicotyledons</taxon>
        <taxon>Gunneridae</taxon>
        <taxon>Pentapetalae</taxon>
        <taxon>rosids</taxon>
        <taxon>fabids</taxon>
        <taxon>Rosales</taxon>
        <taxon>Rosaceae</taxon>
        <taxon>Amygdaloideae</taxon>
        <taxon>Maleae</taxon>
        <taxon>Malus</taxon>
    </lineage>
</organism>
<dbReference type="PANTHER" id="PTHR21561:SF25">
    <property type="entry name" value="OS03G0811500 PROTEIN"/>
    <property type="match status" value="1"/>
</dbReference>
<dbReference type="InterPro" id="IPR029045">
    <property type="entry name" value="ClpP/crotonase-like_dom_sf"/>
</dbReference>
<comment type="caution">
    <text evidence="11">The sequence shown here is derived from an EMBL/GenBank/DDBJ whole genome shotgun (WGS) entry which is preliminary data.</text>
</comment>
<gene>
    <name evidence="11" type="ORF">DVH24_002615</name>
</gene>
<evidence type="ECO:0000256" key="8">
    <source>
        <dbReference type="PROSITE-ProRule" id="PRU10086"/>
    </source>
</evidence>
<feature type="compositionally biased region" description="Basic and acidic residues" evidence="9">
    <location>
        <begin position="224"/>
        <end position="234"/>
    </location>
</feature>
<feature type="compositionally biased region" description="Basic and acidic residues" evidence="9">
    <location>
        <begin position="1"/>
        <end position="11"/>
    </location>
</feature>
<name>A0A498K5F8_MALDO</name>
<evidence type="ECO:0000256" key="5">
    <source>
        <dbReference type="ARBA" id="ARBA00022825"/>
    </source>
</evidence>
<dbReference type="STRING" id="3750.A0A498K5F8"/>
<dbReference type="EMBL" id="RDQH01000329">
    <property type="protein sequence ID" value="RXI02537.1"/>
    <property type="molecule type" value="Genomic_DNA"/>
</dbReference>
<feature type="region of interest" description="Disordered" evidence="9">
    <location>
        <begin position="470"/>
        <end position="489"/>
    </location>
</feature>
<sequence>MEDWGNNHRLDSISSAVRKKRSQTFRRPRPDSYTELHDESPLSSTTPSDDQSKVSSDENAGCDANSKRKELSLNECMARGSSAAGNGEKPHKTDSKGGGCNSFYKNEPGRNESNNKRSSEGCLAPANWKSSSLMKDDLISESISAGAFNGRNGESPSTRLSGLDGFGNENKVKKVKLKVGGVTRTIQANSTLNGTTEGGSTTKTARLSDVSRPRQKQNLMENSDDNHSPSDKKQGLKGIPWKDFSRSGISLGRDNCSMGRTAGKNTYGKEGDRSEPVRKSKRVPKRRILDGDFGDEEEDNEIRYLEKLKISKVAAVYGDDDDESSRKHRKLSAVSNIDNASASRLDKDLKRKSRADRVSGDTDYEEEQGSLSDGELEGKKKQKKEAVDSSVDGKKEVILTTRQRTLQSSKDATPGSCLIEFPNGLPPAPSRKQKEKLTDVEQQLKKAEAAQRRRMQVEKATRESEAEAIRKILGQDSSRKKREDKIKKRQEEIAQERAANALTLPPNTIRTVMGPAGTVVTFSNDMGLPSLFDPKPCSYPTQRENCAGPSCINPYKYRDSKSQLPLCSLKCYKAIQEKTATSVSTSASASALRFNSLVFAPNPSSSPQPQTLSLPFHRFASRNLKNLVGSSKRSSPVKAIYSGEFWTPAERNSRQGIWSIREDVQVPSSPYFPAYAQGQGPPPMVQERFQSVISQLFQYRIIRCGGAVDDDMANIIVAQLLYLDAVDPQKDIVMYVNSPGGSVTAGMAIFDTMRHIRPDVSTVCVGLAASMGAFLLSAGTKGKRYSLPNSRIMIHQPLGGAQGGQTDIDIQANEMLHHKANLNGYLSYHTGQSLEKINQDTDRDFFMSAKEAEEYGLIDGVISNPLKAFQPLAAATASGDEPAEQTVAES</sequence>
<feature type="compositionally biased region" description="Basic and acidic residues" evidence="9">
    <location>
        <begin position="477"/>
        <end position="489"/>
    </location>
</feature>
<dbReference type="InterPro" id="IPR029523">
    <property type="entry name" value="INO80B/Ies2"/>
</dbReference>
<dbReference type="GO" id="GO:0006508">
    <property type="term" value="P:proteolysis"/>
    <property type="evidence" value="ECO:0007669"/>
    <property type="project" value="UniProtKB-KW"/>
</dbReference>
<evidence type="ECO:0000256" key="4">
    <source>
        <dbReference type="ARBA" id="ARBA00022801"/>
    </source>
</evidence>
<dbReference type="EC" id="3.4.21.92" evidence="2 8"/>
<feature type="region of interest" description="Disordered" evidence="9">
    <location>
        <begin position="146"/>
        <end position="296"/>
    </location>
</feature>
<dbReference type="PANTHER" id="PTHR21561">
    <property type="entry name" value="INO80 COMPLEX SUBUNIT B"/>
    <property type="match status" value="1"/>
</dbReference>
<dbReference type="PRINTS" id="PR00127">
    <property type="entry name" value="CLPPROTEASEP"/>
</dbReference>
<evidence type="ECO:0000259" key="10">
    <source>
        <dbReference type="SMART" id="SM01406"/>
    </source>
</evidence>
<keyword evidence="5" id="KW-0720">Serine protease</keyword>
<reference evidence="11 12" key="1">
    <citation type="submission" date="2018-10" db="EMBL/GenBank/DDBJ databases">
        <title>A high-quality apple genome assembly.</title>
        <authorList>
            <person name="Hu J."/>
        </authorList>
    </citation>
    <scope>NUCLEOTIDE SEQUENCE [LARGE SCALE GENOMIC DNA]</scope>
    <source>
        <strain evidence="12">cv. HFTH1</strain>
        <tissue evidence="11">Young leaf</tissue>
    </source>
</reference>
<dbReference type="HAMAP" id="MF_00444">
    <property type="entry name" value="ClpP"/>
    <property type="match status" value="1"/>
</dbReference>
<feature type="region of interest" description="Disordered" evidence="9">
    <location>
        <begin position="1"/>
        <end position="131"/>
    </location>
</feature>
<dbReference type="FunFam" id="3.90.226.10:FF:000014">
    <property type="entry name" value="ATP-dependent Clp protease proteolytic subunit"/>
    <property type="match status" value="1"/>
</dbReference>
<evidence type="ECO:0000256" key="9">
    <source>
        <dbReference type="SAM" id="MobiDB-lite"/>
    </source>
</evidence>
<dbReference type="Proteomes" id="UP000290289">
    <property type="component" value="Chromosome 3"/>
</dbReference>
<dbReference type="GO" id="GO:0031011">
    <property type="term" value="C:Ino80 complex"/>
    <property type="evidence" value="ECO:0007669"/>
    <property type="project" value="InterPro"/>
</dbReference>
<proteinExistence type="inferred from homology"/>
<dbReference type="GO" id="GO:0009532">
    <property type="term" value="C:plastid stroma"/>
    <property type="evidence" value="ECO:0007669"/>
    <property type="project" value="UniProtKB-ARBA"/>
</dbReference>
<accession>A0A498K5F8</accession>